<evidence type="ECO:0000259" key="5">
    <source>
        <dbReference type="Pfam" id="PF13657"/>
    </source>
</evidence>
<evidence type="ECO:0000256" key="2">
    <source>
        <dbReference type="ARBA" id="ARBA00022679"/>
    </source>
</evidence>
<dbReference type="InterPro" id="IPR017508">
    <property type="entry name" value="HipA_N1"/>
</dbReference>
<reference evidence="7" key="1">
    <citation type="journal article" date="2019" name="Int. J. Syst. Evol. Microbiol.">
        <title>The Global Catalogue of Microorganisms (GCM) 10K type strain sequencing project: providing services to taxonomists for standard genome sequencing and annotation.</title>
        <authorList>
            <consortium name="The Broad Institute Genomics Platform"/>
            <consortium name="The Broad Institute Genome Sequencing Center for Infectious Disease"/>
            <person name="Wu L."/>
            <person name="Ma J."/>
        </authorList>
    </citation>
    <scope>NUCLEOTIDE SEQUENCE [LARGE SCALE GENOMIC DNA]</scope>
    <source>
        <strain evidence="7">KCTC 22228</strain>
    </source>
</reference>
<evidence type="ECO:0000256" key="1">
    <source>
        <dbReference type="ARBA" id="ARBA00010164"/>
    </source>
</evidence>
<evidence type="ECO:0000256" key="3">
    <source>
        <dbReference type="ARBA" id="ARBA00022777"/>
    </source>
</evidence>
<proteinExistence type="inferred from homology"/>
<feature type="domain" description="HipA N-terminal subdomain 1" evidence="5">
    <location>
        <begin position="6"/>
        <end position="107"/>
    </location>
</feature>
<dbReference type="RefSeq" id="WP_189465767.1">
    <property type="nucleotide sequence ID" value="NZ_BMXS01000001.1"/>
</dbReference>
<name>A0ABQ2YDE1_9GAMM</name>
<dbReference type="PANTHER" id="PTHR37419">
    <property type="entry name" value="SERINE/THREONINE-PROTEIN KINASE TOXIN HIPA"/>
    <property type="match status" value="1"/>
</dbReference>
<evidence type="ECO:0000259" key="4">
    <source>
        <dbReference type="Pfam" id="PF07804"/>
    </source>
</evidence>
<dbReference type="InterPro" id="IPR012893">
    <property type="entry name" value="HipA-like_C"/>
</dbReference>
<evidence type="ECO:0000313" key="7">
    <source>
        <dbReference type="Proteomes" id="UP000653056"/>
    </source>
</evidence>
<keyword evidence="7" id="KW-1185">Reference proteome</keyword>
<comment type="caution">
    <text evidence="6">The sequence shown here is derived from an EMBL/GenBank/DDBJ whole genome shotgun (WGS) entry which is preliminary data.</text>
</comment>
<protein>
    <submittedName>
        <fullName evidence="6">Kinase Y4mE</fullName>
    </submittedName>
</protein>
<dbReference type="Proteomes" id="UP000653056">
    <property type="component" value="Unassembled WGS sequence"/>
</dbReference>
<sequence>MTRRTLTVWFNDTRIGELSSLKGLWRFDYSPEWRASDDAFDLSPGLPRAQGTIVDGADQRPVQWYFDNLLPEEGLRELLARDAGIAQQDAFGLLAFYGAESAGALTLLPQEEEPATGELRPLDDKTLSRRIGALPRVSLVAGAPKRMSLAGAQHKLPVVVEEDQLWEPVGQRASTHILKPDHPDTEHWPHTVVNEWFVMQLAHRLGLSVPETKRRCVPQSVYLVERFDRARHHKEGGVDRRHVIDACQLLSLDKVFKYQGARLPTLARAIDLCGRKAQARMSLFRWLVFNLLVGNDDAHLKNLSFFATPRGYELAPFYDLLCTTVYHQPPGDWSNVTLTWPLGTARRFSEVRREDVLNAGLALGLPAKLGERIVKELATTIVAKADALIEEAIAGEAPVSAGEARLLRQIRYVVVAEMAKQLV</sequence>
<dbReference type="Pfam" id="PF07804">
    <property type="entry name" value="HipA_C"/>
    <property type="match status" value="1"/>
</dbReference>
<keyword evidence="3 6" id="KW-0418">Kinase</keyword>
<accession>A0ABQ2YDE1</accession>
<gene>
    <name evidence="6" type="ORF">GCM10007160_04620</name>
</gene>
<feature type="domain" description="HipA-like C-terminal" evidence="4">
    <location>
        <begin position="147"/>
        <end position="383"/>
    </location>
</feature>
<evidence type="ECO:0000313" key="6">
    <source>
        <dbReference type="EMBL" id="GGX80199.1"/>
    </source>
</evidence>
<keyword evidence="2" id="KW-0808">Transferase</keyword>
<dbReference type="NCBIfam" id="TIGR03071">
    <property type="entry name" value="couple_hipA"/>
    <property type="match status" value="1"/>
</dbReference>
<dbReference type="Pfam" id="PF13657">
    <property type="entry name" value="Couple_hipA"/>
    <property type="match status" value="1"/>
</dbReference>
<organism evidence="6 7">
    <name type="scientific">Litchfieldella qijiaojingensis</name>
    <dbReference type="NCBI Taxonomy" id="980347"/>
    <lineage>
        <taxon>Bacteria</taxon>
        <taxon>Pseudomonadati</taxon>
        <taxon>Pseudomonadota</taxon>
        <taxon>Gammaproteobacteria</taxon>
        <taxon>Oceanospirillales</taxon>
        <taxon>Halomonadaceae</taxon>
        <taxon>Litchfieldella</taxon>
    </lineage>
</organism>
<dbReference type="GO" id="GO:0016301">
    <property type="term" value="F:kinase activity"/>
    <property type="evidence" value="ECO:0007669"/>
    <property type="project" value="UniProtKB-KW"/>
</dbReference>
<dbReference type="EMBL" id="BMXS01000001">
    <property type="protein sequence ID" value="GGX80199.1"/>
    <property type="molecule type" value="Genomic_DNA"/>
</dbReference>
<dbReference type="PANTHER" id="PTHR37419:SF1">
    <property type="entry name" value="SERINE_THREONINE-PROTEIN KINASE TOXIN HIPA"/>
    <property type="match status" value="1"/>
</dbReference>
<comment type="similarity">
    <text evidence="1">Belongs to the HipA Ser/Thr kinase family.</text>
</comment>
<dbReference type="Gene3D" id="1.10.1070.20">
    <property type="match status" value="1"/>
</dbReference>
<dbReference type="InterPro" id="IPR052028">
    <property type="entry name" value="HipA_Ser/Thr_kinase"/>
</dbReference>